<accession>J7IIW7</accession>
<reference evidence="2" key="1">
    <citation type="journal article" date="2012" name="J. Virol.">
        <title>Eastern chimpanzees, but not bonobos, represent a simian immunodeficiency virus reservoir.</title>
        <authorList>
            <person name="Li Y."/>
            <person name="Ndjango J.B."/>
            <person name="Learn G.H."/>
            <person name="Ramirez M.A."/>
            <person name="Keele B.F."/>
            <person name="Bibollet-Ruche F."/>
            <person name="Liu W."/>
            <person name="Easlick J.L."/>
            <person name="Decker J.M."/>
            <person name="Rudicell R.S."/>
            <person name="Inogwabini B.I."/>
            <person name="Ahuka-Mundeke S."/>
            <person name="Leendertz F.H."/>
            <person name="Reynolds V."/>
            <person name="Muller M.N."/>
            <person name="Chancellor R.L."/>
            <person name="Rundus A.S."/>
            <person name="Simmons N."/>
            <person name="Worobey M."/>
            <person name="Shaw G.M."/>
            <person name="Peeters M."/>
            <person name="Sharp P.M."/>
            <person name="Hahn B.H."/>
        </authorList>
    </citation>
    <scope>NUCLEOTIDE SEQUENCE</scope>
    <source>
        <strain evidence="2">OP3378</strain>
    </source>
</reference>
<protein>
    <submittedName>
        <fullName evidence="2">Tat protein</fullName>
    </submittedName>
</protein>
<evidence type="ECO:0000256" key="1">
    <source>
        <dbReference type="SAM" id="MobiDB-lite"/>
    </source>
</evidence>
<organismHost>
    <name type="scientific">Cercopithecidae</name>
    <name type="common">Old World monkeys</name>
    <dbReference type="NCBI Taxonomy" id="9527"/>
</organismHost>
<organism evidence="2">
    <name type="scientific">Simian immunodeficiency virus</name>
    <name type="common">SIV</name>
    <dbReference type="NCBI Taxonomy" id="11723"/>
    <lineage>
        <taxon>Viruses</taxon>
        <taxon>Riboviria</taxon>
        <taxon>Pararnavirae</taxon>
        <taxon>Artverviricota</taxon>
        <taxon>Revtraviricetes</taxon>
        <taxon>Ortervirales</taxon>
        <taxon>Retroviridae</taxon>
        <taxon>Orthoretrovirinae</taxon>
        <taxon>Lentivirus</taxon>
        <taxon>Lentivirus simimdef</taxon>
    </lineage>
</organism>
<sequence>SLPNIAGDQDSPKKQKKEVARETEAGGEPRHPDS</sequence>
<gene>
    <name evidence="2" type="primary">tat</name>
</gene>
<feature type="compositionally biased region" description="Basic and acidic residues" evidence="1">
    <location>
        <begin position="10"/>
        <end position="34"/>
    </location>
</feature>
<feature type="non-terminal residue" evidence="2">
    <location>
        <position position="1"/>
    </location>
</feature>
<organismHost>
    <name type="scientific">Pan troglodytes</name>
    <name type="common">Chimpanzee</name>
    <dbReference type="NCBI Taxonomy" id="9598"/>
</organismHost>
<feature type="region of interest" description="Disordered" evidence="1">
    <location>
        <begin position="1"/>
        <end position="34"/>
    </location>
</feature>
<proteinExistence type="predicted"/>
<evidence type="ECO:0000313" key="2">
    <source>
        <dbReference type="EMBL" id="AFQ41111.1"/>
    </source>
</evidence>
<dbReference type="EMBL" id="JX178449">
    <property type="protein sequence ID" value="AFQ41111.1"/>
    <property type="molecule type" value="Genomic_RNA"/>
</dbReference>
<name>J7IIW7_SIV</name>